<dbReference type="SUPFAM" id="SSF55486">
    <property type="entry name" value="Metalloproteases ('zincins'), catalytic domain"/>
    <property type="match status" value="1"/>
</dbReference>
<reference evidence="1 2" key="1">
    <citation type="journal article" date="2016" name="Nat. Commun.">
        <title>Thousands of microbial genomes shed light on interconnected biogeochemical processes in an aquifer system.</title>
        <authorList>
            <person name="Anantharaman K."/>
            <person name="Brown C.T."/>
            <person name="Hug L.A."/>
            <person name="Sharon I."/>
            <person name="Castelle C.J."/>
            <person name="Probst A.J."/>
            <person name="Thomas B.C."/>
            <person name="Singh A."/>
            <person name="Wilkins M.J."/>
            <person name="Karaoz U."/>
            <person name="Brodie E.L."/>
            <person name="Williams K.H."/>
            <person name="Hubbard S.S."/>
            <person name="Banfield J.F."/>
        </authorList>
    </citation>
    <scope>NUCLEOTIDE SEQUENCE [LARGE SCALE GENOMIC DNA]</scope>
</reference>
<dbReference type="InterPro" id="IPR038555">
    <property type="entry name" value="Zincin_1_sf"/>
</dbReference>
<evidence type="ECO:0008006" key="3">
    <source>
        <dbReference type="Google" id="ProtNLM"/>
    </source>
</evidence>
<gene>
    <name evidence="1" type="ORF">A2771_01800</name>
</gene>
<organism evidence="1 2">
    <name type="scientific">Candidatus Woesebacteria bacterium RIFCSPHIGHO2_01_FULL_38_26b</name>
    <dbReference type="NCBI Taxonomy" id="1802491"/>
    <lineage>
        <taxon>Bacteria</taxon>
        <taxon>Candidatus Woeseibacteriota</taxon>
    </lineage>
</organism>
<dbReference type="CDD" id="cd12952">
    <property type="entry name" value="MMP_ACEL2062"/>
    <property type="match status" value="1"/>
</dbReference>
<name>A0A1F7Y137_9BACT</name>
<protein>
    <recommendedName>
        <fullName evidence="3">Metallopeptidase family protein</fullName>
    </recommendedName>
</protein>
<dbReference type="Gene3D" id="3.30.2010.20">
    <property type="match status" value="1"/>
</dbReference>
<proteinExistence type="predicted"/>
<comment type="caution">
    <text evidence="1">The sequence shown here is derived from an EMBL/GenBank/DDBJ whole genome shotgun (WGS) entry which is preliminary data.</text>
</comment>
<dbReference type="EMBL" id="MGGD01000040">
    <property type="protein sequence ID" value="OGM20235.1"/>
    <property type="molecule type" value="Genomic_DNA"/>
</dbReference>
<dbReference type="AlphaFoldDB" id="A0A1F7Y137"/>
<accession>A0A1F7Y137</accession>
<sequence length="124" mass="14226">MEDSIFENLVKEAIEEIPAEYKEKLENVEIVIADFPNNNQLRHIHEGNGKLLLGLYEGVPRIKRGRYGIGGTLPDKITIFKNPLLMIARSEEHLRELIADTVKHEIGHHFGMSEDALRKIKQPF</sequence>
<evidence type="ECO:0000313" key="1">
    <source>
        <dbReference type="EMBL" id="OGM20235.1"/>
    </source>
</evidence>
<evidence type="ECO:0000313" key="2">
    <source>
        <dbReference type="Proteomes" id="UP000176741"/>
    </source>
</evidence>
<dbReference type="Pfam" id="PF06262">
    <property type="entry name" value="Zincin_1"/>
    <property type="match status" value="1"/>
</dbReference>
<dbReference type="Proteomes" id="UP000176741">
    <property type="component" value="Unassembled WGS sequence"/>
</dbReference>
<dbReference type="InterPro" id="IPR010428">
    <property type="entry name" value="Zincin_1"/>
</dbReference>